<name>A0ABP0X7F4_9BRYO</name>
<sequence>MYGSTTITNNEFMMWLVKGYITKLKGHLENWAIAIASTTREKACRQEVKGLKSRSIDIFDFNCGELVGRVEGDGVCVTHTMKVKKQDVVGDDVQCPFGILVPVVLLVDDLHLCLHDLLMFVQVKVSWLESEKGEEICGRSKLQELQLLVNKLEFLQGELAIARSVLEQQRKQAVLGDEMFENLSSWGFKEADEGMADLAAKLDLDAQWKSMKQSLKDAM</sequence>
<evidence type="ECO:0000313" key="1">
    <source>
        <dbReference type="EMBL" id="CAK9274335.1"/>
    </source>
</evidence>
<evidence type="ECO:0000313" key="2">
    <source>
        <dbReference type="Proteomes" id="UP001497444"/>
    </source>
</evidence>
<dbReference type="Proteomes" id="UP001497444">
    <property type="component" value="Chromosome 6"/>
</dbReference>
<gene>
    <name evidence="1" type="ORF">CSSPJE1EN1_LOCUS19813</name>
</gene>
<keyword evidence="2" id="KW-1185">Reference proteome</keyword>
<dbReference type="EMBL" id="OZ020101">
    <property type="protein sequence ID" value="CAK9274335.1"/>
    <property type="molecule type" value="Genomic_DNA"/>
</dbReference>
<reference evidence="1" key="1">
    <citation type="submission" date="2024-02" db="EMBL/GenBank/DDBJ databases">
        <authorList>
            <consortium name="ELIXIR-Norway"/>
            <consortium name="Elixir Norway"/>
        </authorList>
    </citation>
    <scope>NUCLEOTIDE SEQUENCE</scope>
</reference>
<proteinExistence type="predicted"/>
<protein>
    <submittedName>
        <fullName evidence="1">Uncharacterized protein</fullName>
    </submittedName>
</protein>
<organism evidence="1 2">
    <name type="scientific">Sphagnum jensenii</name>
    <dbReference type="NCBI Taxonomy" id="128206"/>
    <lineage>
        <taxon>Eukaryota</taxon>
        <taxon>Viridiplantae</taxon>
        <taxon>Streptophyta</taxon>
        <taxon>Embryophyta</taxon>
        <taxon>Bryophyta</taxon>
        <taxon>Sphagnophytina</taxon>
        <taxon>Sphagnopsida</taxon>
        <taxon>Sphagnales</taxon>
        <taxon>Sphagnaceae</taxon>
        <taxon>Sphagnum</taxon>
    </lineage>
</organism>
<accession>A0ABP0X7F4</accession>